<keyword evidence="2" id="KW-1185">Reference proteome</keyword>
<evidence type="ECO:0000313" key="1">
    <source>
        <dbReference type="EMBL" id="MDR7327858.1"/>
    </source>
</evidence>
<dbReference type="RefSeq" id="WP_310428555.1">
    <property type="nucleotide sequence ID" value="NZ_JAVDYC010000001.1"/>
</dbReference>
<comment type="caution">
    <text evidence="1">The sequence shown here is derived from an EMBL/GenBank/DDBJ whole genome shotgun (WGS) entry which is preliminary data.</text>
</comment>
<organism evidence="1 2">
    <name type="scientific">Catenuloplanes niger</name>
    <dbReference type="NCBI Taxonomy" id="587534"/>
    <lineage>
        <taxon>Bacteria</taxon>
        <taxon>Bacillati</taxon>
        <taxon>Actinomycetota</taxon>
        <taxon>Actinomycetes</taxon>
        <taxon>Micromonosporales</taxon>
        <taxon>Micromonosporaceae</taxon>
        <taxon>Catenuloplanes</taxon>
    </lineage>
</organism>
<accession>A0AAE3ZXJ7</accession>
<evidence type="ECO:0000313" key="2">
    <source>
        <dbReference type="Proteomes" id="UP001183629"/>
    </source>
</evidence>
<dbReference type="Proteomes" id="UP001183629">
    <property type="component" value="Unassembled WGS sequence"/>
</dbReference>
<dbReference type="EMBL" id="JAVDYC010000001">
    <property type="protein sequence ID" value="MDR7327858.1"/>
    <property type="molecule type" value="Genomic_DNA"/>
</dbReference>
<protein>
    <submittedName>
        <fullName evidence="1">Uncharacterized protein</fullName>
    </submittedName>
</protein>
<reference evidence="1 2" key="1">
    <citation type="submission" date="2023-07" db="EMBL/GenBank/DDBJ databases">
        <title>Sequencing the genomes of 1000 actinobacteria strains.</title>
        <authorList>
            <person name="Klenk H.-P."/>
        </authorList>
    </citation>
    <scope>NUCLEOTIDE SEQUENCE [LARGE SCALE GENOMIC DNA]</scope>
    <source>
        <strain evidence="1 2">DSM 44711</strain>
    </source>
</reference>
<dbReference type="Pfam" id="PF21997">
    <property type="entry name" value="DUF6928"/>
    <property type="match status" value="1"/>
</dbReference>
<dbReference type="AlphaFoldDB" id="A0AAE3ZXJ7"/>
<gene>
    <name evidence="1" type="ORF">J2S44_008108</name>
</gene>
<dbReference type="InterPro" id="IPR053847">
    <property type="entry name" value="DUF6928"/>
</dbReference>
<name>A0AAE3ZXJ7_9ACTN</name>
<sequence length="157" mass="16726">MGSKTALLAFSAGDPRPALRGAARPDPAQVVARVRELHPEYDVTPLGTGSLPYWAGEHPVRSTVTGEPYPLPFHPLELGGGPVLRALFGFAEEGAPAAGDIDPFGVPLLAFRVADPSGRERADRQAAMERLVALMDPPRRYRFAPDGTLRETTDGGS</sequence>
<proteinExistence type="predicted"/>